<dbReference type="Proteomes" id="UP000461730">
    <property type="component" value="Unassembled WGS sequence"/>
</dbReference>
<feature type="binding site" evidence="9">
    <location>
        <position position="412"/>
    </location>
    <ligand>
        <name>ATP</name>
        <dbReference type="ChEBI" id="CHEBI:30616"/>
    </ligand>
</feature>
<dbReference type="Gene3D" id="3.30.420.40">
    <property type="match status" value="2"/>
</dbReference>
<keyword evidence="3 9" id="KW-0808">Transferase</keyword>
<dbReference type="GO" id="GO:0005524">
    <property type="term" value="F:ATP binding"/>
    <property type="evidence" value="ECO:0007669"/>
    <property type="project" value="UniProtKB-UniRule"/>
</dbReference>
<dbReference type="FunFam" id="3.30.420.40:FF:000008">
    <property type="entry name" value="Glycerol kinase"/>
    <property type="match status" value="1"/>
</dbReference>
<dbReference type="NCBIfam" id="TIGR01311">
    <property type="entry name" value="glycerol_kin"/>
    <property type="match status" value="1"/>
</dbReference>
<comment type="catalytic activity">
    <reaction evidence="8 9">
        <text>glycerol + ATP = sn-glycerol 3-phosphate + ADP + H(+)</text>
        <dbReference type="Rhea" id="RHEA:21644"/>
        <dbReference type="ChEBI" id="CHEBI:15378"/>
        <dbReference type="ChEBI" id="CHEBI:17754"/>
        <dbReference type="ChEBI" id="CHEBI:30616"/>
        <dbReference type="ChEBI" id="CHEBI:57597"/>
        <dbReference type="ChEBI" id="CHEBI:456216"/>
        <dbReference type="EC" id="2.7.1.30"/>
    </reaction>
</comment>
<sequence>MKETPRYVLALDQGTTSSRAILFNKAGGIVSVAQKEFKQLFPSPGQVEHDASEIWSSQLGVAAEAVAKAGAKGTDIAAIGITNQRETTIVWDRHTGKPVYNAIVWQDRRTASFCDELKAAGHEPLIRGKTGLVIDAYFSATKVKWILDNVAGAREKAAKGLLAFGTVDAWLVWNLTEGKVHATDVTNASRTMLFNIHTLEWDKELLDLFGIPESMLPEVRQSSEIISETAPSIFSVTIPIAGIAGDQHAALFGQMCTSAGMVKNTYGTGCFMLMNIGEQPILSENNLVTTIAWKINGKVEYALEGSIFIAGAVVQWLRDGLGIIRSSSEVEALATKVAHNDGVYLVPAFAGLGAPHWEQHARGTLVGMTRGTTAAHIARAALESIAYQTMEVLKAMEADAGISIKELRVDGGATNNNLLMQFQADILHTKVIRPKVTETTAMGAAYLAGLATGFWKSKEEIATQWEVDHSFTPGGNREEIARWIKGWGNAVKAVKAWAKLTAQETVTINE</sequence>
<dbReference type="Pfam" id="PF02782">
    <property type="entry name" value="FGGY_C"/>
    <property type="match status" value="1"/>
</dbReference>
<name>A0A7K1TYE1_9BACT</name>
<evidence type="ECO:0000256" key="3">
    <source>
        <dbReference type="ARBA" id="ARBA00022679"/>
    </source>
</evidence>
<dbReference type="HAMAP" id="MF_00186">
    <property type="entry name" value="Glycerol_kin"/>
    <property type="match status" value="1"/>
</dbReference>
<feature type="domain" description="Carbohydrate kinase FGGY C-terminal" evidence="12">
    <location>
        <begin position="263"/>
        <end position="451"/>
    </location>
</feature>
<evidence type="ECO:0000313" key="13">
    <source>
        <dbReference type="EMBL" id="MVT07118.1"/>
    </source>
</evidence>
<dbReference type="NCBIfam" id="NF000756">
    <property type="entry name" value="PRK00047.1"/>
    <property type="match status" value="1"/>
</dbReference>
<feature type="binding site" evidence="9">
    <location>
        <position position="85"/>
    </location>
    <ligand>
        <name>glycerol</name>
        <dbReference type="ChEBI" id="CHEBI:17754"/>
    </ligand>
</feature>
<feature type="binding site" evidence="9">
    <location>
        <position position="86"/>
    </location>
    <ligand>
        <name>glycerol</name>
        <dbReference type="ChEBI" id="CHEBI:17754"/>
    </ligand>
</feature>
<feature type="binding site" evidence="9">
    <location>
        <position position="15"/>
    </location>
    <ligand>
        <name>ATP</name>
        <dbReference type="ChEBI" id="CHEBI:30616"/>
    </ligand>
</feature>
<dbReference type="RefSeq" id="WP_157304516.1">
    <property type="nucleotide sequence ID" value="NZ_WRXN01000001.1"/>
</dbReference>
<evidence type="ECO:0000256" key="6">
    <source>
        <dbReference type="ARBA" id="ARBA00022798"/>
    </source>
</evidence>
<evidence type="ECO:0000256" key="5">
    <source>
        <dbReference type="ARBA" id="ARBA00022777"/>
    </source>
</evidence>
<evidence type="ECO:0000313" key="14">
    <source>
        <dbReference type="Proteomes" id="UP000461730"/>
    </source>
</evidence>
<accession>A0A7K1TYE1</accession>
<evidence type="ECO:0000256" key="7">
    <source>
        <dbReference type="ARBA" id="ARBA00022840"/>
    </source>
</evidence>
<feature type="binding site" evidence="9">
    <location>
        <position position="268"/>
    </location>
    <ligand>
        <name>ATP</name>
        <dbReference type="ChEBI" id="CHEBI:30616"/>
    </ligand>
</feature>
<dbReference type="InterPro" id="IPR018483">
    <property type="entry name" value="Carb_kinase_FGGY_CS"/>
</dbReference>
<dbReference type="SUPFAM" id="SSF53067">
    <property type="entry name" value="Actin-like ATPase domain"/>
    <property type="match status" value="2"/>
</dbReference>
<dbReference type="PANTHER" id="PTHR10196:SF69">
    <property type="entry name" value="GLYCEROL KINASE"/>
    <property type="match status" value="1"/>
</dbReference>
<evidence type="ECO:0000256" key="9">
    <source>
        <dbReference type="HAMAP-Rule" id="MF_00186"/>
    </source>
</evidence>
<feature type="binding site" evidence="9">
    <location>
        <position position="15"/>
    </location>
    <ligand>
        <name>ADP</name>
        <dbReference type="ChEBI" id="CHEBI:456216"/>
    </ligand>
</feature>
<dbReference type="GO" id="GO:0019563">
    <property type="term" value="P:glycerol catabolic process"/>
    <property type="evidence" value="ECO:0007669"/>
    <property type="project" value="UniProtKB-UniRule"/>
</dbReference>
<evidence type="ECO:0000256" key="1">
    <source>
        <dbReference type="ARBA" id="ARBA00005190"/>
    </source>
</evidence>
<feature type="binding site" evidence="9">
    <location>
        <position position="412"/>
    </location>
    <ligand>
        <name>ADP</name>
        <dbReference type="ChEBI" id="CHEBI:456216"/>
    </ligand>
</feature>
<keyword evidence="7 9" id="KW-0067">ATP-binding</keyword>
<dbReference type="InterPro" id="IPR000577">
    <property type="entry name" value="Carb_kinase_FGGY"/>
</dbReference>
<comment type="pathway">
    <text evidence="1 9">Polyol metabolism; glycerol degradation via glycerol kinase pathway; sn-glycerol 3-phosphate from glycerol: step 1/1.</text>
</comment>
<feature type="binding site" evidence="9">
    <location>
        <position position="137"/>
    </location>
    <ligand>
        <name>sn-glycerol 3-phosphate</name>
        <dbReference type="ChEBI" id="CHEBI:57597"/>
    </ligand>
</feature>
<organism evidence="13 14">
    <name type="scientific">Chitinophaga tropicalis</name>
    <dbReference type="NCBI Taxonomy" id="2683588"/>
    <lineage>
        <taxon>Bacteria</taxon>
        <taxon>Pseudomonadati</taxon>
        <taxon>Bacteroidota</taxon>
        <taxon>Chitinophagia</taxon>
        <taxon>Chitinophagales</taxon>
        <taxon>Chitinophagaceae</taxon>
        <taxon>Chitinophaga</taxon>
    </lineage>
</organism>
<feature type="binding site" evidence="9">
    <location>
        <position position="16"/>
    </location>
    <ligand>
        <name>ATP</name>
        <dbReference type="ChEBI" id="CHEBI:30616"/>
    </ligand>
</feature>
<evidence type="ECO:0000259" key="12">
    <source>
        <dbReference type="Pfam" id="PF02782"/>
    </source>
</evidence>
<feature type="binding site" evidence="9">
    <location>
        <position position="86"/>
    </location>
    <ligand>
        <name>sn-glycerol 3-phosphate</name>
        <dbReference type="ChEBI" id="CHEBI:57597"/>
    </ligand>
</feature>
<feature type="binding site" evidence="9">
    <location>
        <position position="311"/>
    </location>
    <ligand>
        <name>ADP</name>
        <dbReference type="ChEBI" id="CHEBI:456216"/>
    </ligand>
</feature>
<feature type="binding site" evidence="9">
    <location>
        <position position="247"/>
    </location>
    <ligand>
        <name>glycerol</name>
        <dbReference type="ChEBI" id="CHEBI:17754"/>
    </ligand>
</feature>
<feature type="binding site" evidence="9">
    <location>
        <position position="137"/>
    </location>
    <ligand>
        <name>glycerol</name>
        <dbReference type="ChEBI" id="CHEBI:17754"/>
    </ligand>
</feature>
<dbReference type="GO" id="GO:0005829">
    <property type="term" value="C:cytosol"/>
    <property type="evidence" value="ECO:0007669"/>
    <property type="project" value="UniProtKB-ARBA"/>
</dbReference>
<feature type="binding site" evidence="9">
    <location>
        <position position="416"/>
    </location>
    <ligand>
        <name>ADP</name>
        <dbReference type="ChEBI" id="CHEBI:456216"/>
    </ligand>
</feature>
<evidence type="ECO:0000256" key="10">
    <source>
        <dbReference type="RuleBase" id="RU003733"/>
    </source>
</evidence>
<proteinExistence type="inferred from homology"/>
<dbReference type="AlphaFoldDB" id="A0A7K1TYE1"/>
<feature type="binding site" evidence="9">
    <location>
        <position position="268"/>
    </location>
    <ligand>
        <name>ADP</name>
        <dbReference type="ChEBI" id="CHEBI:456216"/>
    </ligand>
</feature>
<comment type="function">
    <text evidence="9">Key enzyme in the regulation of glycerol uptake and metabolism. Catalyzes the phosphorylation of glycerol to yield sn-glycerol 3-phosphate.</text>
</comment>
<dbReference type="EC" id="2.7.1.30" evidence="9"/>
<feature type="binding site" evidence="9">
    <location>
        <position position="19"/>
    </location>
    <ligand>
        <name>ADP</name>
        <dbReference type="ChEBI" id="CHEBI:456216"/>
    </ligand>
</feature>
<dbReference type="UniPathway" id="UPA00618">
    <property type="reaction ID" value="UER00672"/>
</dbReference>
<feature type="binding site" evidence="9">
    <location>
        <position position="311"/>
    </location>
    <ligand>
        <name>ATP</name>
        <dbReference type="ChEBI" id="CHEBI:30616"/>
    </ligand>
</feature>
<keyword evidence="14" id="KW-1185">Reference proteome</keyword>
<feature type="binding site" evidence="9">
    <location>
        <position position="85"/>
    </location>
    <ligand>
        <name>sn-glycerol 3-phosphate</name>
        <dbReference type="ChEBI" id="CHEBI:57597"/>
    </ligand>
</feature>
<dbReference type="FunFam" id="3.30.420.40:FF:000007">
    <property type="entry name" value="Glycerol kinase"/>
    <property type="match status" value="1"/>
</dbReference>
<evidence type="ECO:0000259" key="11">
    <source>
        <dbReference type="Pfam" id="PF00370"/>
    </source>
</evidence>
<feature type="binding site" evidence="9">
    <location>
        <position position="315"/>
    </location>
    <ligand>
        <name>ATP</name>
        <dbReference type="ChEBI" id="CHEBI:30616"/>
    </ligand>
</feature>
<keyword evidence="4 9" id="KW-0547">Nucleotide-binding</keyword>
<comment type="similarity">
    <text evidence="2 9 10">Belongs to the FGGY kinase family.</text>
</comment>
<dbReference type="GO" id="GO:0006072">
    <property type="term" value="P:glycerol-3-phosphate metabolic process"/>
    <property type="evidence" value="ECO:0007669"/>
    <property type="project" value="InterPro"/>
</dbReference>
<evidence type="ECO:0000256" key="8">
    <source>
        <dbReference type="ARBA" id="ARBA00052101"/>
    </source>
</evidence>
<dbReference type="CDD" id="cd07786">
    <property type="entry name" value="FGGY_EcGK_like"/>
    <property type="match status" value="1"/>
</dbReference>
<feature type="binding site" evidence="9">
    <location>
        <position position="246"/>
    </location>
    <ligand>
        <name>glycerol</name>
        <dbReference type="ChEBI" id="CHEBI:17754"/>
    </ligand>
</feature>
<feature type="domain" description="Carbohydrate kinase FGGY N-terminal" evidence="11">
    <location>
        <begin position="7"/>
        <end position="253"/>
    </location>
</feature>
<feature type="binding site" evidence="9">
    <location>
        <position position="15"/>
    </location>
    <ligand>
        <name>sn-glycerol 3-phosphate</name>
        <dbReference type="ChEBI" id="CHEBI:57597"/>
    </ligand>
</feature>
<feature type="binding site" evidence="9">
    <location>
        <position position="17"/>
    </location>
    <ligand>
        <name>ATP</name>
        <dbReference type="ChEBI" id="CHEBI:30616"/>
    </ligand>
</feature>
<dbReference type="GO" id="GO:0004370">
    <property type="term" value="F:glycerol kinase activity"/>
    <property type="evidence" value="ECO:0007669"/>
    <property type="project" value="UniProtKB-UniRule"/>
</dbReference>
<feature type="binding site" evidence="9">
    <location>
        <position position="246"/>
    </location>
    <ligand>
        <name>sn-glycerol 3-phosphate</name>
        <dbReference type="ChEBI" id="CHEBI:57597"/>
    </ligand>
</feature>
<dbReference type="InterPro" id="IPR018484">
    <property type="entry name" value="FGGY_N"/>
</dbReference>
<dbReference type="InterPro" id="IPR005999">
    <property type="entry name" value="Glycerol_kin"/>
</dbReference>
<keyword evidence="6 9" id="KW-0319">Glycerol metabolism</keyword>
<dbReference type="InterPro" id="IPR018485">
    <property type="entry name" value="FGGY_C"/>
</dbReference>
<dbReference type="PROSITE" id="PS00933">
    <property type="entry name" value="FGGY_KINASES_1"/>
    <property type="match status" value="1"/>
</dbReference>
<reference evidence="13 14" key="1">
    <citation type="submission" date="2019-12" db="EMBL/GenBank/DDBJ databases">
        <title>Chitinophaga sp. strain ysch24 (GDMCC 1.1355), whole genome shotgun sequence.</title>
        <authorList>
            <person name="Zhang X."/>
        </authorList>
    </citation>
    <scope>NUCLEOTIDE SEQUENCE [LARGE SCALE GENOMIC DNA]</scope>
    <source>
        <strain evidence="14">ysch24</strain>
    </source>
</reference>
<dbReference type="PANTHER" id="PTHR10196">
    <property type="entry name" value="SUGAR KINASE"/>
    <property type="match status" value="1"/>
</dbReference>
<protein>
    <recommendedName>
        <fullName evidence="9">Glycerol kinase</fullName>
        <ecNumber evidence="9">2.7.1.30</ecNumber>
    </recommendedName>
    <alternativeName>
        <fullName evidence="9">ATP:glycerol 3-phosphotransferase</fullName>
    </alternativeName>
    <alternativeName>
        <fullName evidence="9">Glycerokinase</fullName>
        <shortName evidence="9">GK</shortName>
    </alternativeName>
</protein>
<comment type="activity regulation">
    <text evidence="9">Inhibited by fructose 1,6-bisphosphate (FBP).</text>
</comment>
<comment type="caution">
    <text evidence="13">The sequence shown here is derived from an EMBL/GenBank/DDBJ whole genome shotgun (WGS) entry which is preliminary data.</text>
</comment>
<evidence type="ECO:0000256" key="2">
    <source>
        <dbReference type="ARBA" id="ARBA00009156"/>
    </source>
</evidence>
<dbReference type="PIRSF" id="PIRSF000538">
    <property type="entry name" value="GlpK"/>
    <property type="match status" value="1"/>
</dbReference>
<gene>
    <name evidence="9 13" type="primary">glpK</name>
    <name evidence="13" type="ORF">GO493_02510</name>
</gene>
<keyword evidence="5 9" id="KW-0418">Kinase</keyword>
<evidence type="ECO:0000256" key="4">
    <source>
        <dbReference type="ARBA" id="ARBA00022741"/>
    </source>
</evidence>
<dbReference type="InterPro" id="IPR043129">
    <property type="entry name" value="ATPase_NBD"/>
</dbReference>
<dbReference type="Pfam" id="PF00370">
    <property type="entry name" value="FGGY_N"/>
    <property type="match status" value="1"/>
</dbReference>
<dbReference type="PROSITE" id="PS00445">
    <property type="entry name" value="FGGY_KINASES_2"/>
    <property type="match status" value="1"/>
</dbReference>
<dbReference type="EMBL" id="WRXN01000001">
    <property type="protein sequence ID" value="MVT07118.1"/>
    <property type="molecule type" value="Genomic_DNA"/>
</dbReference>